<organism evidence="2 3">
    <name type="scientific">Enhygromyxa salina</name>
    <dbReference type="NCBI Taxonomy" id="215803"/>
    <lineage>
        <taxon>Bacteria</taxon>
        <taxon>Pseudomonadati</taxon>
        <taxon>Myxococcota</taxon>
        <taxon>Polyangia</taxon>
        <taxon>Nannocystales</taxon>
        <taxon>Nannocystaceae</taxon>
        <taxon>Enhygromyxa</taxon>
    </lineage>
</organism>
<evidence type="ECO:0000256" key="1">
    <source>
        <dbReference type="SAM" id="MobiDB-lite"/>
    </source>
</evidence>
<evidence type="ECO:0000313" key="3">
    <source>
        <dbReference type="Proteomes" id="UP000031599"/>
    </source>
</evidence>
<gene>
    <name evidence="2" type="ORF">DB30_02163</name>
</gene>
<evidence type="ECO:0000313" key="2">
    <source>
        <dbReference type="EMBL" id="KIG17948.1"/>
    </source>
</evidence>
<comment type="caution">
    <text evidence="2">The sequence shown here is derived from an EMBL/GenBank/DDBJ whole genome shotgun (WGS) entry which is preliminary data.</text>
</comment>
<reference evidence="2 3" key="1">
    <citation type="submission" date="2014-12" db="EMBL/GenBank/DDBJ databases">
        <title>Genome assembly of Enhygromyxa salina DSM 15201.</title>
        <authorList>
            <person name="Sharma G."/>
            <person name="Subramanian S."/>
        </authorList>
    </citation>
    <scope>NUCLEOTIDE SEQUENCE [LARGE SCALE GENOMIC DNA]</scope>
    <source>
        <strain evidence="2 3">DSM 15201</strain>
    </source>
</reference>
<feature type="compositionally biased region" description="Polar residues" evidence="1">
    <location>
        <begin position="24"/>
        <end position="33"/>
    </location>
</feature>
<dbReference type="EMBL" id="JMCC02000016">
    <property type="protein sequence ID" value="KIG17948.1"/>
    <property type="molecule type" value="Genomic_DNA"/>
</dbReference>
<name>A0A0C2A3I9_9BACT</name>
<accession>A0A0C2A3I9</accession>
<feature type="compositionally biased region" description="Basic residues" evidence="1">
    <location>
        <begin position="34"/>
        <end position="43"/>
    </location>
</feature>
<proteinExistence type="predicted"/>
<feature type="region of interest" description="Disordered" evidence="1">
    <location>
        <begin position="1"/>
        <end position="43"/>
    </location>
</feature>
<dbReference type="AlphaFoldDB" id="A0A0C2A3I9"/>
<protein>
    <submittedName>
        <fullName evidence="2">Uncharacterized protein</fullName>
    </submittedName>
</protein>
<sequence>MLAKRTGNAPSGLGREIWPREKSSNAAIGSAATTHRRRGREIA</sequence>
<dbReference type="Proteomes" id="UP000031599">
    <property type="component" value="Unassembled WGS sequence"/>
</dbReference>